<proteinExistence type="predicted"/>
<dbReference type="AlphaFoldDB" id="A0A433PJG1"/>
<organism evidence="1 2">
    <name type="scientific">Jimgerdemannia flammicorona</name>
    <dbReference type="NCBI Taxonomy" id="994334"/>
    <lineage>
        <taxon>Eukaryota</taxon>
        <taxon>Fungi</taxon>
        <taxon>Fungi incertae sedis</taxon>
        <taxon>Mucoromycota</taxon>
        <taxon>Mucoromycotina</taxon>
        <taxon>Endogonomycetes</taxon>
        <taxon>Endogonales</taxon>
        <taxon>Endogonaceae</taxon>
        <taxon>Jimgerdemannia</taxon>
    </lineage>
</organism>
<sequence>MIKSRNLAMARPFYVLGANYTAVSSGHSNCWLTIHCMGGLINAIVTTAEYTTKRDEEIVRTREMDYAITEFFAFQKRMVQNIVGYTYCTGVRHVFYGVGLPPATKYFGTGGSAISVT</sequence>
<accession>A0A433PJG1</accession>
<comment type="caution">
    <text evidence="1">The sequence shown here is derived from an EMBL/GenBank/DDBJ whole genome shotgun (WGS) entry which is preliminary data.</text>
</comment>
<evidence type="ECO:0000313" key="2">
    <source>
        <dbReference type="Proteomes" id="UP000274822"/>
    </source>
</evidence>
<protein>
    <submittedName>
        <fullName evidence="1">Uncharacterized protein</fullName>
    </submittedName>
</protein>
<dbReference type="Proteomes" id="UP000274822">
    <property type="component" value="Unassembled WGS sequence"/>
</dbReference>
<keyword evidence="2" id="KW-1185">Reference proteome</keyword>
<gene>
    <name evidence="1" type="ORF">BC938DRAFT_476190</name>
</gene>
<reference evidence="1 2" key="1">
    <citation type="journal article" date="2018" name="New Phytol.">
        <title>Phylogenomics of Endogonaceae and evolution of mycorrhizas within Mucoromycota.</title>
        <authorList>
            <person name="Chang Y."/>
            <person name="Desiro A."/>
            <person name="Na H."/>
            <person name="Sandor L."/>
            <person name="Lipzen A."/>
            <person name="Clum A."/>
            <person name="Barry K."/>
            <person name="Grigoriev I.V."/>
            <person name="Martin F.M."/>
            <person name="Stajich J.E."/>
            <person name="Smith M.E."/>
            <person name="Bonito G."/>
            <person name="Spatafora J.W."/>
        </authorList>
    </citation>
    <scope>NUCLEOTIDE SEQUENCE [LARGE SCALE GENOMIC DNA]</scope>
    <source>
        <strain evidence="1 2">AD002</strain>
    </source>
</reference>
<dbReference type="EMBL" id="RBNJ01022889">
    <property type="protein sequence ID" value="RUS17658.1"/>
    <property type="molecule type" value="Genomic_DNA"/>
</dbReference>
<name>A0A433PJG1_9FUNG</name>
<evidence type="ECO:0000313" key="1">
    <source>
        <dbReference type="EMBL" id="RUS17658.1"/>
    </source>
</evidence>